<evidence type="ECO:0000313" key="10">
    <source>
        <dbReference type="EMBL" id="OAM87744.1"/>
    </source>
</evidence>
<dbReference type="EMBL" id="LRRQ01000160">
    <property type="protein sequence ID" value="OAM87744.1"/>
    <property type="molecule type" value="Genomic_DNA"/>
</dbReference>
<evidence type="ECO:0000259" key="9">
    <source>
        <dbReference type="PROSITE" id="PS51208"/>
    </source>
</evidence>
<dbReference type="InterPro" id="IPR003368">
    <property type="entry name" value="POMP_repeat"/>
</dbReference>
<dbReference type="InterPro" id="IPR013425">
    <property type="entry name" value="Autotrns_rpt"/>
</dbReference>
<evidence type="ECO:0000313" key="11">
    <source>
        <dbReference type="Proteomes" id="UP000078486"/>
    </source>
</evidence>
<evidence type="ECO:0000256" key="6">
    <source>
        <dbReference type="ARBA" id="ARBA00023136"/>
    </source>
</evidence>
<protein>
    <recommendedName>
        <fullName evidence="9">Autotransporter domain-containing protein</fullName>
    </recommendedName>
</protein>
<dbReference type="PANTHER" id="PTHR35037:SF2">
    <property type="match status" value="1"/>
</dbReference>
<evidence type="ECO:0000256" key="2">
    <source>
        <dbReference type="ARBA" id="ARBA00004442"/>
    </source>
</evidence>
<dbReference type="PROSITE" id="PS51208">
    <property type="entry name" value="AUTOTRANSPORTER"/>
    <property type="match status" value="1"/>
</dbReference>
<dbReference type="SUPFAM" id="SSF103515">
    <property type="entry name" value="Autotransporter"/>
    <property type="match status" value="1"/>
</dbReference>
<dbReference type="Gene3D" id="2.40.128.130">
    <property type="entry name" value="Autotransporter beta-domain"/>
    <property type="match status" value="1"/>
</dbReference>
<dbReference type="NCBIfam" id="TIGR01376">
    <property type="entry name" value="POMP_repeat"/>
    <property type="match status" value="1"/>
</dbReference>
<dbReference type="InterPro" id="IPR003991">
    <property type="entry name" value="Pertactin_virulence_factor"/>
</dbReference>
<dbReference type="PRINTS" id="PR01484">
    <property type="entry name" value="PRTACTNFAMLY"/>
</dbReference>
<keyword evidence="7" id="KW-0998">Cell outer membrane</keyword>
<dbReference type="GO" id="GO:0009279">
    <property type="term" value="C:cell outer membrane"/>
    <property type="evidence" value="ECO:0007669"/>
    <property type="project" value="UniProtKB-SubCell"/>
</dbReference>
<evidence type="ECO:0000256" key="8">
    <source>
        <dbReference type="SAM" id="MobiDB-lite"/>
    </source>
</evidence>
<feature type="domain" description="Autotransporter" evidence="9">
    <location>
        <begin position="1736"/>
        <end position="2008"/>
    </location>
</feature>
<dbReference type="InterPro" id="IPR012332">
    <property type="entry name" value="Autotransporter_pectin_lyase_C"/>
</dbReference>
<evidence type="ECO:0000256" key="5">
    <source>
        <dbReference type="ARBA" id="ARBA00022729"/>
    </source>
</evidence>
<evidence type="ECO:0000256" key="1">
    <source>
        <dbReference type="ARBA" id="ARBA00004196"/>
    </source>
</evidence>
<sequence>MPRIRTTSPENTLGQSHGKALRTPPNHFAACSAAAHSTEPNPRPPLSMKSAIRPPAALTLRPLLRGLPLFALGLLLPLAASAATYTVTDGGDDQPTGTTQLRAILANSATNPGDEIHFAGVVTTSTDTTTGTTTTTYTGTTIYLSGSALRLDKPGLTIGNVTTGTVYLTGTTVVSDTTTGVATGTITGTVAQNTTLFTTISGSGQSHILDITGDVTSGTLRNLHLDSGSNAASGGAIVNNGGSFAIVGSNYTFSGSDMPVTISDTTFTGTLTGSATATVNISSTIANNTADNNGGAIYNGPGGSITFDLVAITSNSAGNNGGAILNETGATLDFSRSSITGNTALTSSTSTVGTGTDAQEITTLTGEGGGIYNKGYVRLSGSTLVSSNYSGSNGGGIYNAASGTLVQTITGISNNTTGTAGSGGGVYNAGLYNSSSATLQGNSAGDSGGGLYNIAAASLNSVFFYNNAAGHNGGAIYNSGTLVIDGTSNLNANIASGTHGRGGAIHNRGDLTLADVRMSGNYAGEFGGALYHESSTPLVITNALLIGNSAGVSTGTTGASAAGGAIYNNGGDITLADVGFQNNFVVTSSNTTALGGGAIYNDNGHVGIVISASTTQSYAGNYVAESGTRQNSRGGFLYMAGTNATATFDIGAGGTLIIGGTTVESSTTALSGTTDSIASGSASNALITKTGAGTLVLHADNSHYTGTFALQEGVLAVSVDENLFGGGLSGITFTGTDGTAFIDFLATGTFEGGGTTALQRLVNSAATTAGYIISGTTAKTVTIANNTTTGTGGVLHNSGTFALDSGAGSFVFASNTAANGGAIANLGVFDSGTSRLSFTGNTATGTVAGAGNGGAINNTGTLTLSNATFSGNTGTHGGAIYNTGVLNLAPVMLVTISTTVSTDPDDSSIITGTTTTTTSIPATLSFSDNKANLGGAIHDATGTLTLANATFSKNKALATTTTVSSTTTGTDGPVVTTTTVSVPGTGDGGAIYAASGLLALATISGSTTIEVTDTAGLVTSSTTTFSRGSIAFTENTADGYGGAIYTLGGTIALDAAGGEISFSGNTHKQSGATATPNAIYSASAAALLVSGTHNVYIDDSITSAAATGNTLVKNGAGTLRFGGTSVWAGSAAINEGVLALKDDASLDLTDASDSAAGLDLATGAVITTATTGTSVLKANHFNIQGTLHATGSGVLQLTGSTMLDGATIALDLLSTGSDAGLVYIDGDIGYGALTDINIAQWQGSGTFNILQSTDTIDDTKFNSPLLEGGVIPGVRMIASTTLVTTASDSTLQLITDSDSSRLVTWTGASGSFWSLTGINWDDGFHPGNVETVPGDLVRFTSGTAAVRDIEITSVQITTSGMIVEGDDNYSFSGSGRIVTGTGYAIDSEITPTGKLIKNGSGTLAFTNAGNDFAEGIELNGGVISITNGDQLHISGTAEDNRIHVTATAVGAAIHAHASLDFTTPVVLDGALTLAATGTSQFILGGTTTIITGTGNLTLTTFNSTGTAEDLSDQPRIQLQAPLAHTGDTIITQALVQTNTADVLSPSSHLRITTGGTLSLFQNQTVPALTLADTASLIINAAGTGTAALGAQLTTGDLFTTGTSTTIKLGINHYANTNDTLRITGTAVGDFKIEWLNSFTITDTGTSISLAHDTYRVIIVEGDATAATFTADPVESGAFVYDLIQAARDYELVRSGRPSSAAAAILNTASILGMEWHYSLDTLQGRMGDLRANAAVTFDPRGNLWVRANAYHLDADPDLSGTPFKQDTYSVTLGGDKAFRLGDSTLLGGVFVGTGRTSRDFSNGGDGDTDNIAAGFYASWFHRDGWYADAILKGDHNKNKFNSRSSYGVADHAAYNSTAIGFSLELGRHFEIDFSPRLKLPSVWIEPSAQVAVAWLSGKNYVTDKGIRADLESAIALQGRLQVAAGTVFATRWRPYVRLGLAGGSTSGGTMRTDGVSFDPEFGGTRAEAGLGLSYILNERSQLYLDYEYNKADNYERPWSAGLGFRYMW</sequence>
<dbReference type="STRING" id="1184151.AW736_20995"/>
<proteinExistence type="predicted"/>
<evidence type="ECO:0000256" key="3">
    <source>
        <dbReference type="ARBA" id="ARBA00004613"/>
    </source>
</evidence>
<dbReference type="SMART" id="SM00869">
    <property type="entry name" value="Autotransporter"/>
    <property type="match status" value="1"/>
</dbReference>
<dbReference type="NCBIfam" id="TIGR01414">
    <property type="entry name" value="autotrans_barl"/>
    <property type="match status" value="1"/>
</dbReference>
<comment type="caution">
    <text evidence="10">The sequence shown here is derived from an EMBL/GenBank/DDBJ whole genome shotgun (WGS) entry which is preliminary data.</text>
</comment>
<dbReference type="InterPro" id="IPR006315">
    <property type="entry name" value="OM_autotransptr_brl_dom"/>
</dbReference>
<name>A0A178ICI7_9BACT</name>
<keyword evidence="6" id="KW-0472">Membrane</keyword>
<accession>A0A178ICI7</accession>
<dbReference type="SUPFAM" id="SSF51126">
    <property type="entry name" value="Pectin lyase-like"/>
    <property type="match status" value="3"/>
</dbReference>
<keyword evidence="4" id="KW-0964">Secreted</keyword>
<dbReference type="InterPro" id="IPR036709">
    <property type="entry name" value="Autotransporte_beta_dom_sf"/>
</dbReference>
<organism evidence="10 11">
    <name type="scientific">Termitidicoccus mucosus</name>
    <dbReference type="NCBI Taxonomy" id="1184151"/>
    <lineage>
        <taxon>Bacteria</taxon>
        <taxon>Pseudomonadati</taxon>
        <taxon>Verrucomicrobiota</taxon>
        <taxon>Opitutia</taxon>
        <taxon>Opitutales</taxon>
        <taxon>Opitutaceae</taxon>
        <taxon>Termitidicoccus</taxon>
    </lineage>
</organism>
<evidence type="ECO:0000256" key="7">
    <source>
        <dbReference type="ARBA" id="ARBA00023237"/>
    </source>
</evidence>
<dbReference type="Gene3D" id="2.160.20.20">
    <property type="match status" value="1"/>
</dbReference>
<feature type="region of interest" description="Disordered" evidence="8">
    <location>
        <begin position="1"/>
        <end position="25"/>
    </location>
</feature>
<keyword evidence="5" id="KW-0732">Signal</keyword>
<dbReference type="Pfam" id="PF02415">
    <property type="entry name" value="Chlam_PMP"/>
    <property type="match status" value="4"/>
</dbReference>
<dbReference type="Proteomes" id="UP000078486">
    <property type="component" value="Unassembled WGS sequence"/>
</dbReference>
<dbReference type="GO" id="GO:0005576">
    <property type="term" value="C:extracellular region"/>
    <property type="evidence" value="ECO:0007669"/>
    <property type="project" value="UniProtKB-SubCell"/>
</dbReference>
<evidence type="ECO:0000256" key="4">
    <source>
        <dbReference type="ARBA" id="ARBA00022525"/>
    </source>
</evidence>
<dbReference type="InterPro" id="IPR005546">
    <property type="entry name" value="Autotransporte_beta"/>
</dbReference>
<dbReference type="PANTHER" id="PTHR35037">
    <property type="entry name" value="C-TERMINAL REGION OF AIDA-LIKE PROTEIN"/>
    <property type="match status" value="1"/>
</dbReference>
<comment type="subcellular location">
    <subcellularLocation>
        <location evidence="1">Cell envelope</location>
    </subcellularLocation>
    <subcellularLocation>
        <location evidence="2">Cell outer membrane</location>
    </subcellularLocation>
    <subcellularLocation>
        <location evidence="3">Secreted</location>
    </subcellularLocation>
</comment>
<reference evidence="10 11" key="1">
    <citation type="submission" date="2016-01" db="EMBL/GenBank/DDBJ databases">
        <title>High potential of lignocellulose degradation of a new Verrucomicrobia species.</title>
        <authorList>
            <person name="Wang Y."/>
            <person name="Shi Y."/>
            <person name="Qiu Z."/>
            <person name="Liu S."/>
            <person name="Yang H."/>
        </authorList>
    </citation>
    <scope>NUCLEOTIDE SEQUENCE [LARGE SCALE GENOMIC DNA]</scope>
    <source>
        <strain evidence="10 11">TSB47</strain>
    </source>
</reference>
<dbReference type="InterPro" id="IPR051551">
    <property type="entry name" value="Autotransporter_adhesion"/>
</dbReference>
<feature type="compositionally biased region" description="Polar residues" evidence="8">
    <location>
        <begin position="1"/>
        <end position="15"/>
    </location>
</feature>
<keyword evidence="11" id="KW-1185">Reference proteome</keyword>
<dbReference type="Pfam" id="PF12951">
    <property type="entry name" value="PATR"/>
    <property type="match status" value="3"/>
</dbReference>
<gene>
    <name evidence="10" type="ORF">AW736_20995</name>
</gene>
<dbReference type="InterPro" id="IPR011050">
    <property type="entry name" value="Pectin_lyase_fold/virulence"/>
</dbReference>